<sequence length="251" mass="28607">MEPRHHFRHTHHHHNPCSDDYSPPGGPPPPPPPPFYAPPSPPPPPSSYYNVDQYNRALPPSSSVQHVSHVTVTHDRHFHPPRLASLVHHLSHTLDALSDFWNKPTYRIYCKAENNYSLTVREGSVVLARSDGSDPYQHWYKDEKMSTIVKDEEGFPSFALINKATREALKHAIGATQPVKLIPYNPDVLEESVLWTESRYLGDGYRAIRMVNNIRLNVDAFNGDSGVHDGTTIVLWGWKEGDNQRWKIVPY</sequence>
<reference evidence="2 3" key="1">
    <citation type="submission" date="2023-12" db="EMBL/GenBank/DDBJ databases">
        <title>A high-quality genome assembly for Dillenia turbinata (Dilleniales).</title>
        <authorList>
            <person name="Chanderbali A."/>
        </authorList>
    </citation>
    <scope>NUCLEOTIDE SEQUENCE [LARGE SCALE GENOMIC DNA]</scope>
    <source>
        <strain evidence="2">LSX21</strain>
        <tissue evidence="2">Leaf</tissue>
    </source>
</reference>
<dbReference type="EMBL" id="JBAMMX010000019">
    <property type="protein sequence ID" value="KAK6922352.1"/>
    <property type="molecule type" value="Genomic_DNA"/>
</dbReference>
<gene>
    <name evidence="2" type="ORF">RJ641_012859</name>
</gene>
<evidence type="ECO:0000313" key="2">
    <source>
        <dbReference type="EMBL" id="KAK6922352.1"/>
    </source>
</evidence>
<dbReference type="InterPro" id="IPR035992">
    <property type="entry name" value="Ricin_B-like_lectins"/>
</dbReference>
<feature type="region of interest" description="Disordered" evidence="1">
    <location>
        <begin position="1"/>
        <end position="50"/>
    </location>
</feature>
<dbReference type="SUPFAM" id="SSF50370">
    <property type="entry name" value="Ricin B-like lectins"/>
    <property type="match status" value="1"/>
</dbReference>
<dbReference type="AlphaFoldDB" id="A0AAN8Z2R3"/>
<proteinExistence type="predicted"/>
<evidence type="ECO:0008006" key="4">
    <source>
        <dbReference type="Google" id="ProtNLM"/>
    </source>
</evidence>
<dbReference type="PANTHER" id="PTHR31257:SF2">
    <property type="entry name" value="RICIN B-LIKE LECTIN EULS3"/>
    <property type="match status" value="1"/>
</dbReference>
<dbReference type="PANTHER" id="PTHR31257">
    <property type="entry name" value="RICIN B-LIKE LECTIN EULS3"/>
    <property type="match status" value="1"/>
</dbReference>
<feature type="non-terminal residue" evidence="2">
    <location>
        <position position="251"/>
    </location>
</feature>
<evidence type="ECO:0000256" key="1">
    <source>
        <dbReference type="SAM" id="MobiDB-lite"/>
    </source>
</evidence>
<feature type="compositionally biased region" description="Pro residues" evidence="1">
    <location>
        <begin position="24"/>
        <end position="46"/>
    </location>
</feature>
<dbReference type="SUPFAM" id="SSF101447">
    <property type="entry name" value="Formin homology 2 domain (FH2 domain)"/>
    <property type="match status" value="1"/>
</dbReference>
<keyword evidence="3" id="KW-1185">Reference proteome</keyword>
<dbReference type="InterPro" id="IPR040249">
    <property type="entry name" value="Ricin_B-like_lectin_EULS3-like"/>
</dbReference>
<dbReference type="Gene3D" id="2.80.10.50">
    <property type="match status" value="1"/>
</dbReference>
<accession>A0AAN8Z2R3</accession>
<evidence type="ECO:0000313" key="3">
    <source>
        <dbReference type="Proteomes" id="UP001370490"/>
    </source>
</evidence>
<feature type="compositionally biased region" description="Basic residues" evidence="1">
    <location>
        <begin position="1"/>
        <end position="15"/>
    </location>
</feature>
<dbReference type="Proteomes" id="UP001370490">
    <property type="component" value="Unassembled WGS sequence"/>
</dbReference>
<organism evidence="2 3">
    <name type="scientific">Dillenia turbinata</name>
    <dbReference type="NCBI Taxonomy" id="194707"/>
    <lineage>
        <taxon>Eukaryota</taxon>
        <taxon>Viridiplantae</taxon>
        <taxon>Streptophyta</taxon>
        <taxon>Embryophyta</taxon>
        <taxon>Tracheophyta</taxon>
        <taxon>Spermatophyta</taxon>
        <taxon>Magnoliopsida</taxon>
        <taxon>eudicotyledons</taxon>
        <taxon>Gunneridae</taxon>
        <taxon>Pentapetalae</taxon>
        <taxon>Dilleniales</taxon>
        <taxon>Dilleniaceae</taxon>
        <taxon>Dillenia</taxon>
    </lineage>
</organism>
<dbReference type="CDD" id="cd23431">
    <property type="entry name" value="beta-trefoil_Ricin_AtEULS3-like"/>
    <property type="match status" value="1"/>
</dbReference>
<protein>
    <recommendedName>
        <fullName evidence="4">Ricin B lectin domain-containing protein</fullName>
    </recommendedName>
</protein>
<comment type="caution">
    <text evidence="2">The sequence shown here is derived from an EMBL/GenBank/DDBJ whole genome shotgun (WGS) entry which is preliminary data.</text>
</comment>
<name>A0AAN8Z2R3_9MAGN</name>